<proteinExistence type="predicted"/>
<comment type="caution">
    <text evidence="1">The sequence shown here is derived from an EMBL/GenBank/DDBJ whole genome shotgun (WGS) entry which is preliminary data.</text>
</comment>
<protein>
    <submittedName>
        <fullName evidence="1">Uncharacterized protein</fullName>
    </submittedName>
</protein>
<accession>A0A8X6KY28</accession>
<dbReference type="OrthoDB" id="6626490at2759"/>
<reference evidence="1" key="1">
    <citation type="submission" date="2020-07" db="EMBL/GenBank/DDBJ databases">
        <title>Multicomponent nature underlies the extraordinary mechanical properties of spider dragline silk.</title>
        <authorList>
            <person name="Kono N."/>
            <person name="Nakamura H."/>
            <person name="Mori M."/>
            <person name="Yoshida Y."/>
            <person name="Ohtoshi R."/>
            <person name="Malay A.D."/>
            <person name="Moran D.A.P."/>
            <person name="Tomita M."/>
            <person name="Numata K."/>
            <person name="Arakawa K."/>
        </authorList>
    </citation>
    <scope>NUCLEOTIDE SEQUENCE</scope>
</reference>
<dbReference type="Proteomes" id="UP000887116">
    <property type="component" value="Unassembled WGS sequence"/>
</dbReference>
<gene>
    <name evidence="1" type="ORF">TNCT_298311</name>
</gene>
<dbReference type="EMBL" id="BMAO01003864">
    <property type="protein sequence ID" value="GFQ90725.1"/>
    <property type="molecule type" value="Genomic_DNA"/>
</dbReference>
<organism evidence="1 2">
    <name type="scientific">Trichonephila clavata</name>
    <name type="common">Joro spider</name>
    <name type="synonym">Nephila clavata</name>
    <dbReference type="NCBI Taxonomy" id="2740835"/>
    <lineage>
        <taxon>Eukaryota</taxon>
        <taxon>Metazoa</taxon>
        <taxon>Ecdysozoa</taxon>
        <taxon>Arthropoda</taxon>
        <taxon>Chelicerata</taxon>
        <taxon>Arachnida</taxon>
        <taxon>Araneae</taxon>
        <taxon>Araneomorphae</taxon>
        <taxon>Entelegynae</taxon>
        <taxon>Araneoidea</taxon>
        <taxon>Nephilidae</taxon>
        <taxon>Trichonephila</taxon>
    </lineage>
</organism>
<name>A0A8X6KY28_TRICU</name>
<keyword evidence="2" id="KW-1185">Reference proteome</keyword>
<evidence type="ECO:0000313" key="1">
    <source>
        <dbReference type="EMBL" id="GFQ90725.1"/>
    </source>
</evidence>
<sequence length="139" mass="15601">MEAMKPRQIVAKNVKLGICSLDARIKCFDCPLHISFRLDIKKMVRGCTRSRKLPTVCCKDLHMCCDSTAETVTCVPFRVLSEVGHISSPREGSDRCKPCGGKSRMAWLASEVGGAQPFADHRYEKADDEPLVAWCRFCY</sequence>
<dbReference type="AlphaFoldDB" id="A0A8X6KY28"/>
<evidence type="ECO:0000313" key="2">
    <source>
        <dbReference type="Proteomes" id="UP000887116"/>
    </source>
</evidence>